<dbReference type="EMBL" id="JBHGVX010000005">
    <property type="protein sequence ID" value="KAL1796061.1"/>
    <property type="molecule type" value="Genomic_DNA"/>
</dbReference>
<dbReference type="InterPro" id="IPR036770">
    <property type="entry name" value="Ankyrin_rpt-contain_sf"/>
</dbReference>
<dbReference type="RefSeq" id="XP_069306645.1">
    <property type="nucleotide sequence ID" value="XM_069452480.1"/>
</dbReference>
<evidence type="ECO:0000256" key="2">
    <source>
        <dbReference type="ARBA" id="ARBA00023043"/>
    </source>
</evidence>
<dbReference type="SMART" id="SM00248">
    <property type="entry name" value="ANK"/>
    <property type="match status" value="5"/>
</dbReference>
<evidence type="ECO:0000313" key="4">
    <source>
        <dbReference type="EMBL" id="KAL1796061.1"/>
    </source>
</evidence>
<reference evidence="4 5" key="1">
    <citation type="submission" date="2024-09" db="EMBL/GenBank/DDBJ databases">
        <title>T2T genomes of carrot and Alternaria dauci and their utility for understanding host-pathogen interaction during carrot leaf blight disease.</title>
        <authorList>
            <person name="Liu W."/>
            <person name="Xu S."/>
            <person name="Ou C."/>
            <person name="Liu X."/>
            <person name="Zhuang F."/>
            <person name="Deng X.W."/>
        </authorList>
    </citation>
    <scope>NUCLEOTIDE SEQUENCE [LARGE SCALE GENOMIC DNA]</scope>
    <source>
        <strain evidence="4 5">A2016</strain>
    </source>
</reference>
<keyword evidence="1" id="KW-0677">Repeat</keyword>
<evidence type="ECO:0000256" key="1">
    <source>
        <dbReference type="ARBA" id="ARBA00022737"/>
    </source>
</evidence>
<evidence type="ECO:0000256" key="3">
    <source>
        <dbReference type="PROSITE-ProRule" id="PRU00023"/>
    </source>
</evidence>
<dbReference type="GeneID" id="96086607"/>
<feature type="repeat" description="ANK" evidence="3">
    <location>
        <begin position="410"/>
        <end position="438"/>
    </location>
</feature>
<dbReference type="PROSITE" id="PS50088">
    <property type="entry name" value="ANK_REPEAT"/>
    <property type="match status" value="1"/>
</dbReference>
<keyword evidence="2 3" id="KW-0040">ANK repeat</keyword>
<name>A0ABR3UHV0_9PLEO</name>
<dbReference type="PANTHER" id="PTHR24166:SF48">
    <property type="entry name" value="PROTEIN VAPYRIN"/>
    <property type="match status" value="1"/>
</dbReference>
<protein>
    <recommendedName>
        <fullName evidence="6">Ankyrin</fullName>
    </recommendedName>
</protein>
<dbReference type="SUPFAM" id="SSF48403">
    <property type="entry name" value="Ankyrin repeat"/>
    <property type="match status" value="1"/>
</dbReference>
<organism evidence="4 5">
    <name type="scientific">Alternaria dauci</name>
    <dbReference type="NCBI Taxonomy" id="48095"/>
    <lineage>
        <taxon>Eukaryota</taxon>
        <taxon>Fungi</taxon>
        <taxon>Dikarya</taxon>
        <taxon>Ascomycota</taxon>
        <taxon>Pezizomycotina</taxon>
        <taxon>Dothideomycetes</taxon>
        <taxon>Pleosporomycetidae</taxon>
        <taxon>Pleosporales</taxon>
        <taxon>Pleosporineae</taxon>
        <taxon>Pleosporaceae</taxon>
        <taxon>Alternaria</taxon>
        <taxon>Alternaria sect. Porri</taxon>
    </lineage>
</organism>
<dbReference type="PANTHER" id="PTHR24166">
    <property type="entry name" value="ROLLING PEBBLES, ISOFORM B"/>
    <property type="match status" value="1"/>
</dbReference>
<sequence>MTNLSNLPAETRREILIHAVNVRGLRRGLRLRLVNKEFSQEVKNALYQSYVLEDYQERWLYTKSDLQHEFDAFWQSYLTYKIMRRNWDNTDLDGRVYRATESLRPDMPPDARRRVFRQISQSERKSNGKLFEIDLYERTYRAAERLFQVNHPGEKSKEISHKVLKQYIYAFCRHPQRMLKSVRLKFRRYKTCPFSDPLHFLEMALVNDCEEGIKLALDDPAIDDVLSHDIERGSAPLCHHYIITTAAECGNLVLLGKIFSNPTFQQRHNELGRQVFEAAVEKGRLDAIRFIMDKRRHSSDFSTRYQSTEDAVRSGVLKSRSVNFYSQLSELLAFRLKKDNGLVKNERDTHLSRVRRNYLEHDHMLRIIALGSPQRADVAEWLLNHGASASLTADGEKTFMISTQSVFWPPLERAVKGGNEKIVRLLLDRGPNLSAFQTSCCYEEAAKQGRLDIVHILVEYGARVGWRPSTCRELHWRCTLMMHAVRTENEGLCRYLVEHGTCVSDGALNAAIDELLVSMVKLLLELGAVVTEHNIRRAKLLESPALFPDKGMVEFVNVRPARKFQFPYGTYGGRRLRMSSNADTSRSEVIALLEAHNNDN</sequence>
<dbReference type="InterPro" id="IPR002110">
    <property type="entry name" value="Ankyrin_rpt"/>
</dbReference>
<proteinExistence type="predicted"/>
<gene>
    <name evidence="4" type="ORF">ACET3X_006285</name>
</gene>
<accession>A0ABR3UHV0</accession>
<dbReference type="Gene3D" id="1.25.40.20">
    <property type="entry name" value="Ankyrin repeat-containing domain"/>
    <property type="match status" value="1"/>
</dbReference>
<comment type="caution">
    <text evidence="4">The sequence shown here is derived from an EMBL/GenBank/DDBJ whole genome shotgun (WGS) entry which is preliminary data.</text>
</comment>
<evidence type="ECO:0000313" key="5">
    <source>
        <dbReference type="Proteomes" id="UP001578633"/>
    </source>
</evidence>
<dbReference type="Pfam" id="PF12796">
    <property type="entry name" value="Ank_2"/>
    <property type="match status" value="1"/>
</dbReference>
<keyword evidence="5" id="KW-1185">Reference proteome</keyword>
<dbReference type="Proteomes" id="UP001578633">
    <property type="component" value="Chromosome 5"/>
</dbReference>
<evidence type="ECO:0008006" key="6">
    <source>
        <dbReference type="Google" id="ProtNLM"/>
    </source>
</evidence>
<dbReference type="InterPro" id="IPR050889">
    <property type="entry name" value="Dendritic_Spine_Reg/Scaffold"/>
</dbReference>